<dbReference type="EMBL" id="CP037864">
    <property type="protein sequence ID" value="QBM24494.1"/>
    <property type="molecule type" value="Genomic_DNA"/>
</dbReference>
<gene>
    <name evidence="2" type="ORF">E1B03_19470</name>
</gene>
<sequence length="311" mass="35993">MDEVYIPGFIYVLTNEAMPGLVKIGRTSLLPEDRSKKLYSTGVPFPFDVCFRIITSFSVELESYIHNILREYRVNSRREFFRISVDDAIYAVRLASLTISGMNKWNSDVPRKLTKNDKLILSMEENQIFILFSYENFLSSHPQIIDIWQSHSNGDQLEFYAVNFAKNISSFSNNDPYSNFDPVPFLNRESSAPNGFINGRETLYPGERLLWISSKDSSTPDLFTIFEAQDHVQIISRTWSPRINQDGYSLLLNDFLYDSAWDAARRAINKTLSLPFPRAWAPRTNRGTEWDAVGSQLMPPEFWLPQLKLKR</sequence>
<dbReference type="SMART" id="SM00974">
    <property type="entry name" value="T5orf172"/>
    <property type="match status" value="1"/>
</dbReference>
<organism evidence="2 3">
    <name type="scientific">Citrobacter arsenatis</name>
    <dbReference type="NCBI Taxonomy" id="2546350"/>
    <lineage>
        <taxon>Bacteria</taxon>
        <taxon>Pseudomonadati</taxon>
        <taxon>Pseudomonadota</taxon>
        <taxon>Gammaproteobacteria</taxon>
        <taxon>Enterobacterales</taxon>
        <taxon>Enterobacteriaceae</taxon>
        <taxon>Citrobacter</taxon>
    </lineage>
</organism>
<evidence type="ECO:0000313" key="2">
    <source>
        <dbReference type="EMBL" id="QBM24494.1"/>
    </source>
</evidence>
<protein>
    <submittedName>
        <fullName evidence="2">GIY-YIG nuclease family protein</fullName>
    </submittedName>
</protein>
<dbReference type="InterPro" id="IPR018306">
    <property type="entry name" value="Phage_T5_Orf172_DNA-bd"/>
</dbReference>
<dbReference type="AlphaFoldDB" id="A0A4P6WMW3"/>
<reference evidence="2 3" key="1">
    <citation type="submission" date="2019-03" db="EMBL/GenBank/DDBJ databases">
        <title>Complete genome sequence of an arsenate-respiring bacteria, Citrobacter sp. LY-1.</title>
        <authorList>
            <person name="Wang H."/>
            <person name="Liu Y."/>
            <person name="Li Q."/>
            <person name="Huang J."/>
        </authorList>
    </citation>
    <scope>NUCLEOTIDE SEQUENCE [LARGE SCALE GENOMIC DNA]</scope>
    <source>
        <strain evidence="2 3">LY-1</strain>
    </source>
</reference>
<evidence type="ECO:0000313" key="3">
    <source>
        <dbReference type="Proteomes" id="UP000293850"/>
    </source>
</evidence>
<dbReference type="RefSeq" id="WP_133086766.1">
    <property type="nucleotide sequence ID" value="NZ_CP037864.1"/>
</dbReference>
<name>A0A4P6WMW3_9ENTR</name>
<keyword evidence="3" id="KW-1185">Reference proteome</keyword>
<feature type="domain" description="Bacteriophage T5 Orf172 DNA-binding" evidence="1">
    <location>
        <begin position="16"/>
        <end position="95"/>
    </location>
</feature>
<dbReference type="KEGG" id="cars:E1B03_19470"/>
<dbReference type="Pfam" id="PF10544">
    <property type="entry name" value="T5orf172"/>
    <property type="match status" value="1"/>
</dbReference>
<evidence type="ECO:0000259" key="1">
    <source>
        <dbReference type="SMART" id="SM00974"/>
    </source>
</evidence>
<accession>A0A4P6WMW3</accession>
<proteinExistence type="predicted"/>
<dbReference type="Proteomes" id="UP000293850">
    <property type="component" value="Chromosome"/>
</dbReference>